<dbReference type="RefSeq" id="WP_335425414.1">
    <property type="nucleotide sequence ID" value="NZ_JBALHR010000022.1"/>
</dbReference>
<sequence>MTNMTRHICAAAPLPADPADRIELIPVGRFKTADARPGFHLDDAARVIADSLAAAPGGLLPIDFDHRSFAAQGQADSRAAGWITAMEVVGDRIMAAVDWTPEGRAALQGRSYRFVSPVFKSLKGGRVVLIEGAGLVNTPALPQLRQLASREELMDPILQ</sequence>
<reference evidence="1" key="1">
    <citation type="submission" date="2024-02" db="EMBL/GenBank/DDBJ databases">
        <title>Genome sequences of strain Gemmobacter sp. JM10B15.</title>
        <authorList>
            <person name="Zhang M."/>
        </authorList>
    </citation>
    <scope>NUCLEOTIDE SEQUENCE</scope>
    <source>
        <strain evidence="1">JM10B15</strain>
    </source>
</reference>
<dbReference type="EMBL" id="JBALHR010000022">
    <property type="protein sequence ID" value="MEH7830370.1"/>
    <property type="molecule type" value="Genomic_DNA"/>
</dbReference>
<evidence type="ECO:0000313" key="2">
    <source>
        <dbReference type="Proteomes" id="UP001431963"/>
    </source>
</evidence>
<evidence type="ECO:0000313" key="1">
    <source>
        <dbReference type="EMBL" id="MEH7830370.1"/>
    </source>
</evidence>
<dbReference type="GO" id="GO:0006508">
    <property type="term" value="P:proteolysis"/>
    <property type="evidence" value="ECO:0007669"/>
    <property type="project" value="UniProtKB-KW"/>
</dbReference>
<comment type="caution">
    <text evidence="1">The sequence shown here is derived from an EMBL/GenBank/DDBJ whole genome shotgun (WGS) entry which is preliminary data.</text>
</comment>
<gene>
    <name evidence="1" type="ORF">V6590_19640</name>
</gene>
<dbReference type="Pfam" id="PF10123">
    <property type="entry name" value="Mu-like_Pro"/>
    <property type="match status" value="1"/>
</dbReference>
<dbReference type="InterPro" id="IPR012106">
    <property type="entry name" value="Phage_Mu_Gp1"/>
</dbReference>
<feature type="non-terminal residue" evidence="1">
    <location>
        <position position="159"/>
    </location>
</feature>
<dbReference type="GO" id="GO:0008233">
    <property type="term" value="F:peptidase activity"/>
    <property type="evidence" value="ECO:0007669"/>
    <property type="project" value="UniProtKB-KW"/>
</dbReference>
<proteinExistence type="predicted"/>
<organism evidence="1 2">
    <name type="scientific">Gemmobacter denitrificans</name>
    <dbReference type="NCBI Taxonomy" id="3123040"/>
    <lineage>
        <taxon>Bacteria</taxon>
        <taxon>Pseudomonadati</taxon>
        <taxon>Pseudomonadota</taxon>
        <taxon>Alphaproteobacteria</taxon>
        <taxon>Rhodobacterales</taxon>
        <taxon>Paracoccaceae</taxon>
        <taxon>Gemmobacter</taxon>
    </lineage>
</organism>
<keyword evidence="1" id="KW-0378">Hydrolase</keyword>
<keyword evidence="2" id="KW-1185">Reference proteome</keyword>
<accession>A0ABU8C087</accession>
<keyword evidence="1" id="KW-0645">Protease</keyword>
<dbReference type="Proteomes" id="UP001431963">
    <property type="component" value="Unassembled WGS sequence"/>
</dbReference>
<protein>
    <submittedName>
        <fullName evidence="1">Phage protease</fullName>
    </submittedName>
</protein>
<name>A0ABU8C087_9RHOB</name>